<reference evidence="1" key="1">
    <citation type="journal article" date="2014" name="Front. Microbiol.">
        <title>High frequency of phylogenetically diverse reductive dehalogenase-homologous genes in deep subseafloor sedimentary metagenomes.</title>
        <authorList>
            <person name="Kawai M."/>
            <person name="Futagami T."/>
            <person name="Toyoda A."/>
            <person name="Takaki Y."/>
            <person name="Nishi S."/>
            <person name="Hori S."/>
            <person name="Arai W."/>
            <person name="Tsubouchi T."/>
            <person name="Morono Y."/>
            <person name="Uchiyama I."/>
            <person name="Ito T."/>
            <person name="Fujiyama A."/>
            <person name="Inagaki F."/>
            <person name="Takami H."/>
        </authorList>
    </citation>
    <scope>NUCLEOTIDE SEQUENCE</scope>
    <source>
        <strain evidence="1">Expedition CK06-06</strain>
    </source>
</reference>
<name>X1NQN1_9ZZZZ</name>
<dbReference type="AlphaFoldDB" id="X1NQN1"/>
<sequence>MTWERLAVATVSPSIGELSPIGVARGTYTEITEIVAPDSAAVGERVDVTVKVRNFDTVYDHVIACVAVVDGLRFIDEVVIISSGETYSYSGAFLMAGGKVTIYAYTYYPYYEEWILDDQAQKDIVLAEVYAGTIIGIELEHDGIQEGLPVYNIPQGQTARVHVWGRNDMATVQKLGIHWIVRDPDREVVEDYEDWSFLGYRQGADHKFSGGYHNLDKPGTYTINIALSMNPADPEIVDSHYGNLCTVAAVVPPPEVWEKLV</sequence>
<comment type="caution">
    <text evidence="1">The sequence shown here is derived from an EMBL/GenBank/DDBJ whole genome shotgun (WGS) entry which is preliminary data.</text>
</comment>
<protein>
    <submittedName>
        <fullName evidence="1">Uncharacterized protein</fullName>
    </submittedName>
</protein>
<organism evidence="1">
    <name type="scientific">marine sediment metagenome</name>
    <dbReference type="NCBI Taxonomy" id="412755"/>
    <lineage>
        <taxon>unclassified sequences</taxon>
        <taxon>metagenomes</taxon>
        <taxon>ecological metagenomes</taxon>
    </lineage>
</organism>
<dbReference type="EMBL" id="BARV01024430">
    <property type="protein sequence ID" value="GAI46367.1"/>
    <property type="molecule type" value="Genomic_DNA"/>
</dbReference>
<gene>
    <name evidence="1" type="ORF">S06H3_39881</name>
</gene>
<accession>X1NQN1</accession>
<proteinExistence type="predicted"/>
<evidence type="ECO:0000313" key="1">
    <source>
        <dbReference type="EMBL" id="GAI46367.1"/>
    </source>
</evidence>
<feature type="non-terminal residue" evidence="1">
    <location>
        <position position="261"/>
    </location>
</feature>